<protein>
    <recommendedName>
        <fullName evidence="5 6">Succinylglutamate desuccinylase</fullName>
        <ecNumber evidence="5 6">3.5.1.96</ecNumber>
    </recommendedName>
</protein>
<dbReference type="GO" id="GO:0008270">
    <property type="term" value="F:zinc ion binding"/>
    <property type="evidence" value="ECO:0007669"/>
    <property type="project" value="UniProtKB-UniRule"/>
</dbReference>
<dbReference type="NCBIfam" id="NF003706">
    <property type="entry name" value="PRK05324.1"/>
    <property type="match status" value="1"/>
</dbReference>
<dbReference type="HAMAP" id="MF_00767">
    <property type="entry name" value="Arg_catab_AstE"/>
    <property type="match status" value="1"/>
</dbReference>
<dbReference type="CDD" id="cd03855">
    <property type="entry name" value="M14_ASTE"/>
    <property type="match status" value="1"/>
</dbReference>
<comment type="pathway">
    <text evidence="5">Amino-acid degradation; L-arginine degradation via AST pathway; L-glutamate and succinate from L-arginine: step 5/5.</text>
</comment>
<dbReference type="InterPro" id="IPR050178">
    <property type="entry name" value="AspA/AstE_fam"/>
</dbReference>
<dbReference type="Gene3D" id="2.40.50.630">
    <property type="match status" value="1"/>
</dbReference>
<dbReference type="InterPro" id="IPR007036">
    <property type="entry name" value="Aste_AspA_hybrid_dom"/>
</dbReference>
<dbReference type="Pfam" id="PF04952">
    <property type="entry name" value="AstE_AspA_hybrid"/>
    <property type="match status" value="1"/>
</dbReference>
<keyword evidence="2 5" id="KW-0479">Metal-binding</keyword>
<keyword evidence="4 5" id="KW-0862">Zinc</keyword>
<dbReference type="AlphaFoldDB" id="A0A3M8PYQ0"/>
<organism evidence="9 10">
    <name type="scientific">Marinomonas hwangdonensis</name>
    <dbReference type="NCBI Taxonomy" id="1053647"/>
    <lineage>
        <taxon>Bacteria</taxon>
        <taxon>Pseudomonadati</taxon>
        <taxon>Pseudomonadota</taxon>
        <taxon>Gammaproteobacteria</taxon>
        <taxon>Oceanospirillales</taxon>
        <taxon>Oceanospirillaceae</taxon>
        <taxon>Marinomonas</taxon>
    </lineage>
</organism>
<evidence type="ECO:0000256" key="6">
    <source>
        <dbReference type="NCBIfam" id="TIGR03242"/>
    </source>
</evidence>
<dbReference type="Proteomes" id="UP000280507">
    <property type="component" value="Unassembled WGS sequence"/>
</dbReference>
<evidence type="ECO:0000313" key="9">
    <source>
        <dbReference type="EMBL" id="RNF49049.1"/>
    </source>
</evidence>
<dbReference type="Gene3D" id="3.40.630.10">
    <property type="entry name" value="Zn peptidases"/>
    <property type="match status" value="1"/>
</dbReference>
<dbReference type="Pfam" id="PF24827">
    <property type="entry name" value="AstE_AspA_cat"/>
    <property type="match status" value="1"/>
</dbReference>
<comment type="cofactor">
    <cofactor evidence="5">
        <name>Zn(2+)</name>
        <dbReference type="ChEBI" id="CHEBI:29105"/>
    </cofactor>
    <text evidence="5">Binds 1 zinc ion per subunit.</text>
</comment>
<dbReference type="EMBL" id="RIZG01000009">
    <property type="protein sequence ID" value="RNF49049.1"/>
    <property type="molecule type" value="Genomic_DNA"/>
</dbReference>
<dbReference type="InterPro" id="IPR016681">
    <property type="entry name" value="SuccinylGlu_desuccinylase"/>
</dbReference>
<dbReference type="GO" id="GO:0019544">
    <property type="term" value="P:L-arginine catabolic process to L-glutamate"/>
    <property type="evidence" value="ECO:0007669"/>
    <property type="project" value="UniProtKB-UniRule"/>
</dbReference>
<comment type="similarity">
    <text evidence="5">Belongs to the AspA/AstE family. Succinylglutamate desuccinylase subfamily.</text>
</comment>
<dbReference type="NCBIfam" id="TIGR03242">
    <property type="entry name" value="arg_catab_astE"/>
    <property type="match status" value="1"/>
</dbReference>
<accession>A0A3M8PYQ0</accession>
<feature type="active site" evidence="5">
    <location>
        <position position="217"/>
    </location>
</feature>
<keyword evidence="3 5" id="KW-0378">Hydrolase</keyword>
<dbReference type="SUPFAM" id="SSF53187">
    <property type="entry name" value="Zn-dependent exopeptidases"/>
    <property type="match status" value="1"/>
</dbReference>
<feature type="domain" description="AstE/AspA barrel-sandwich hybrid" evidence="7">
    <location>
        <begin position="256"/>
        <end position="328"/>
    </location>
</feature>
<evidence type="ECO:0000256" key="1">
    <source>
        <dbReference type="ARBA" id="ARBA00022503"/>
    </source>
</evidence>
<dbReference type="GO" id="GO:0009017">
    <property type="term" value="F:succinylglutamate desuccinylase activity"/>
    <property type="evidence" value="ECO:0007669"/>
    <property type="project" value="UniProtKB-UniRule"/>
</dbReference>
<dbReference type="UniPathway" id="UPA00185">
    <property type="reaction ID" value="UER00283"/>
</dbReference>
<sequence>MTILNHDFLALTLANPHSIAPFELDFPSGTGVVEDTGIFRLEPHQAKQDISLVLSVGVHGNETGPIELVNELLIQILSGRLTLGIRLLVLIGNPVAANAGKRFCEVNLNRLFHGGWQGYQGFEAKRAERLEQAINDFYRDLDEKHTKLHYDLHTAIRGSEHEKFVVYPYVKEARYSKQQLSFLAASGIDAVLLSHQATTTFSFHSYETYGAHAFTIELGKVYPFGQNDLSRFTQMESSLCLLLEEGTFAQSEISLLSIFTVLDALIKDDESYQLNIAEDANNFSQFESDFLLSSSKKSEYRVKQSGDAIVFPNTNLPIGQRAGLVVRPISAHDLSYV</sequence>
<name>A0A3M8PYQ0_9GAMM</name>
<evidence type="ECO:0000313" key="10">
    <source>
        <dbReference type="Proteomes" id="UP000280507"/>
    </source>
</evidence>
<reference evidence="9 10" key="1">
    <citation type="journal article" date="2012" name="Int. J. Syst. Evol. Microbiol.">
        <title>Marinomonas hwangdonensis sp. nov., isolated from seawater.</title>
        <authorList>
            <person name="Jung Y.T."/>
            <person name="Oh T.K."/>
            <person name="Yoon J.H."/>
        </authorList>
    </citation>
    <scope>NUCLEOTIDE SEQUENCE [LARGE SCALE GENOMIC DNA]</scope>
    <source>
        <strain evidence="9 10">HDW-15</strain>
    </source>
</reference>
<keyword evidence="1 5" id="KW-0056">Arginine metabolism</keyword>
<feature type="binding site" evidence="5">
    <location>
        <position position="59"/>
    </location>
    <ligand>
        <name>Zn(2+)</name>
        <dbReference type="ChEBI" id="CHEBI:29105"/>
    </ligand>
</feature>
<gene>
    <name evidence="5 9" type="primary">astE</name>
    <name evidence="9" type="ORF">EBI00_13550</name>
</gene>
<dbReference type="EC" id="3.5.1.96" evidence="5 6"/>
<dbReference type="OrthoDB" id="5290473at2"/>
<dbReference type="PANTHER" id="PTHR15162:SF7">
    <property type="entry name" value="SUCCINYLGLUTAMATE DESUCCINYLASE"/>
    <property type="match status" value="1"/>
</dbReference>
<dbReference type="RefSeq" id="WP_123096482.1">
    <property type="nucleotide sequence ID" value="NZ_RIZG01000009.1"/>
</dbReference>
<dbReference type="GO" id="GO:0019545">
    <property type="term" value="P:L-arginine catabolic process to succinate"/>
    <property type="evidence" value="ECO:0007669"/>
    <property type="project" value="UniProtKB-UniRule"/>
</dbReference>
<comment type="caution">
    <text evidence="9">The sequence shown here is derived from an EMBL/GenBank/DDBJ whole genome shotgun (WGS) entry which is preliminary data.</text>
</comment>
<evidence type="ECO:0000259" key="8">
    <source>
        <dbReference type="Pfam" id="PF24827"/>
    </source>
</evidence>
<dbReference type="PANTHER" id="PTHR15162">
    <property type="entry name" value="ASPARTOACYLASE"/>
    <property type="match status" value="1"/>
</dbReference>
<evidence type="ECO:0000259" key="7">
    <source>
        <dbReference type="Pfam" id="PF04952"/>
    </source>
</evidence>
<evidence type="ECO:0000256" key="3">
    <source>
        <dbReference type="ARBA" id="ARBA00022801"/>
    </source>
</evidence>
<feature type="binding site" evidence="5">
    <location>
        <position position="62"/>
    </location>
    <ligand>
        <name>Zn(2+)</name>
        <dbReference type="ChEBI" id="CHEBI:29105"/>
    </ligand>
</feature>
<dbReference type="GO" id="GO:0016788">
    <property type="term" value="F:hydrolase activity, acting on ester bonds"/>
    <property type="evidence" value="ECO:0007669"/>
    <property type="project" value="UniProtKB-UniRule"/>
</dbReference>
<comment type="catalytic activity">
    <reaction evidence="5">
        <text>N-succinyl-L-glutamate + H2O = L-glutamate + succinate</text>
        <dbReference type="Rhea" id="RHEA:15169"/>
        <dbReference type="ChEBI" id="CHEBI:15377"/>
        <dbReference type="ChEBI" id="CHEBI:29985"/>
        <dbReference type="ChEBI" id="CHEBI:30031"/>
        <dbReference type="ChEBI" id="CHEBI:58763"/>
        <dbReference type="EC" id="3.5.1.96"/>
    </reaction>
</comment>
<evidence type="ECO:0000256" key="2">
    <source>
        <dbReference type="ARBA" id="ARBA00022723"/>
    </source>
</evidence>
<evidence type="ECO:0000256" key="4">
    <source>
        <dbReference type="ARBA" id="ARBA00022833"/>
    </source>
</evidence>
<feature type="domain" description="Succinylglutamate desuccinylase/Aspartoacylase catalytic" evidence="8">
    <location>
        <begin position="51"/>
        <end position="239"/>
    </location>
</feature>
<comment type="function">
    <text evidence="5">Transforms N(2)-succinylglutamate into succinate and glutamate.</text>
</comment>
<proteinExistence type="inferred from homology"/>
<keyword evidence="10" id="KW-1185">Reference proteome</keyword>
<dbReference type="InterPro" id="IPR055438">
    <property type="entry name" value="AstE_AspA_cat"/>
</dbReference>
<evidence type="ECO:0000256" key="5">
    <source>
        <dbReference type="HAMAP-Rule" id="MF_00767"/>
    </source>
</evidence>
<feature type="binding site" evidence="5">
    <location>
        <position position="153"/>
    </location>
    <ligand>
        <name>Zn(2+)</name>
        <dbReference type="ChEBI" id="CHEBI:29105"/>
    </ligand>
</feature>